<organism evidence="2">
    <name type="scientific">Glycine soja</name>
    <name type="common">Wild soybean</name>
    <dbReference type="NCBI Taxonomy" id="3848"/>
    <lineage>
        <taxon>Eukaryota</taxon>
        <taxon>Viridiplantae</taxon>
        <taxon>Streptophyta</taxon>
        <taxon>Embryophyta</taxon>
        <taxon>Tracheophyta</taxon>
        <taxon>Spermatophyta</taxon>
        <taxon>Magnoliopsida</taxon>
        <taxon>eudicotyledons</taxon>
        <taxon>Gunneridae</taxon>
        <taxon>Pentapetalae</taxon>
        <taxon>rosids</taxon>
        <taxon>fabids</taxon>
        <taxon>Fabales</taxon>
        <taxon>Fabaceae</taxon>
        <taxon>Papilionoideae</taxon>
        <taxon>50 kb inversion clade</taxon>
        <taxon>NPAAA clade</taxon>
        <taxon>indigoferoid/millettioid clade</taxon>
        <taxon>Phaseoleae</taxon>
        <taxon>Glycine</taxon>
        <taxon>Glycine subgen. Soja</taxon>
    </lineage>
</organism>
<dbReference type="GO" id="GO:0010207">
    <property type="term" value="P:photosystem II assembly"/>
    <property type="evidence" value="ECO:0007669"/>
    <property type="project" value="InterPro"/>
</dbReference>
<dbReference type="GO" id="GO:0009534">
    <property type="term" value="C:chloroplast thylakoid"/>
    <property type="evidence" value="ECO:0007669"/>
    <property type="project" value="TreeGrafter"/>
</dbReference>
<keyword evidence="1" id="KW-0175">Coiled coil</keyword>
<gene>
    <name evidence="2" type="ORF">glysoja_025585</name>
</gene>
<accession>A0A0B2R298</accession>
<dbReference type="GO" id="GO:0045038">
    <property type="term" value="P:protein import into chloroplast thylakoid membrane"/>
    <property type="evidence" value="ECO:0007669"/>
    <property type="project" value="TreeGrafter"/>
</dbReference>
<feature type="non-terminal residue" evidence="2">
    <location>
        <position position="109"/>
    </location>
</feature>
<dbReference type="PANTHER" id="PTHR34793:SF1">
    <property type="entry name" value="PROTEIN THYLAKOID FORMATION 1, CHLOROPLASTIC"/>
    <property type="match status" value="1"/>
</dbReference>
<dbReference type="Proteomes" id="UP000053555">
    <property type="component" value="Unassembled WGS sequence"/>
</dbReference>
<dbReference type="GO" id="GO:0010027">
    <property type="term" value="P:thylakoid membrane organization"/>
    <property type="evidence" value="ECO:0007669"/>
    <property type="project" value="TreeGrafter"/>
</dbReference>
<evidence type="ECO:0000313" key="2">
    <source>
        <dbReference type="EMBL" id="KHN27780.1"/>
    </source>
</evidence>
<feature type="non-terminal residue" evidence="2">
    <location>
        <position position="1"/>
    </location>
</feature>
<proteinExistence type="predicted"/>
<dbReference type="InterPro" id="IPR017499">
    <property type="entry name" value="Thf1"/>
</dbReference>
<name>A0A0B2R298_GLYSO</name>
<dbReference type="GO" id="GO:0045037">
    <property type="term" value="P:protein import into chloroplast stroma"/>
    <property type="evidence" value="ECO:0007669"/>
    <property type="project" value="TreeGrafter"/>
</dbReference>
<evidence type="ECO:0000256" key="1">
    <source>
        <dbReference type="ARBA" id="ARBA00023054"/>
    </source>
</evidence>
<protein>
    <submittedName>
        <fullName evidence="2">Protein THYLAKOID FORMATION1, chloroplastic</fullName>
    </submittedName>
</protein>
<reference evidence="2" key="1">
    <citation type="submission" date="2014-07" db="EMBL/GenBank/DDBJ databases">
        <title>Identification of a novel salt tolerance gene in wild soybean by whole-genome sequencing.</title>
        <authorList>
            <person name="Lam H.-M."/>
            <person name="Qi X."/>
            <person name="Li M.-W."/>
            <person name="Liu X."/>
            <person name="Xie M."/>
            <person name="Ni M."/>
            <person name="Xu X."/>
        </authorList>
    </citation>
    <scope>NUCLEOTIDE SEQUENCE [LARGE SCALE GENOMIC DNA]</scope>
    <source>
        <tissue evidence="2">Root</tissue>
    </source>
</reference>
<dbReference type="AlphaFoldDB" id="A0A0B2R298"/>
<dbReference type="EMBL" id="KN653085">
    <property type="protein sequence ID" value="KHN27780.1"/>
    <property type="molecule type" value="Genomic_DNA"/>
</dbReference>
<dbReference type="Pfam" id="PF11264">
    <property type="entry name" value="ThylakoidFormat"/>
    <property type="match status" value="1"/>
</dbReference>
<sequence length="109" mass="12872">IHESWKSGLEFKIQILLLSFHPKKEKLRRFKGRCIKGWGEGEFSYSRFFAVGLFRLVELENATEPTILDKLCVALNINKRSVDWDLDVYCILHSELLQVKELLKEYIDK</sequence>
<dbReference type="PANTHER" id="PTHR34793">
    <property type="entry name" value="PROTEIN THYLAKOID FORMATION 1, CHLOROPLASTIC"/>
    <property type="match status" value="1"/>
</dbReference>